<keyword evidence="1" id="KW-1133">Transmembrane helix</keyword>
<evidence type="ECO:0000256" key="1">
    <source>
        <dbReference type="SAM" id="Phobius"/>
    </source>
</evidence>
<gene>
    <name evidence="2" type="ORF">NQ314_002490</name>
</gene>
<keyword evidence="1" id="KW-0812">Transmembrane</keyword>
<reference evidence="2" key="1">
    <citation type="journal article" date="2023" name="Insect Mol. Biol.">
        <title>Genome sequencing provides insights into the evolution of gene families encoding plant cell wall-degrading enzymes in longhorned beetles.</title>
        <authorList>
            <person name="Shin N.R."/>
            <person name="Okamura Y."/>
            <person name="Kirsch R."/>
            <person name="Pauchet Y."/>
        </authorList>
    </citation>
    <scope>NUCLEOTIDE SEQUENCE</scope>
    <source>
        <strain evidence="2">RBIC_L_NR</strain>
    </source>
</reference>
<dbReference type="PANTHER" id="PTHR46599">
    <property type="entry name" value="PIGGYBAC TRANSPOSABLE ELEMENT-DERIVED PROTEIN 4"/>
    <property type="match status" value="1"/>
</dbReference>
<name>A0AAV8ZQ28_9CUCU</name>
<sequence length="124" mass="14230">MYYFCLHHDDSIDSQTGKLEIIMMYNSTKGGVDVVIKLCATHNTAQSTRRWLKVIFYTSSVLNVAAINAFVVYVGNNSSSNIRRSQFLEELALSLLDDHLQRRSTNQHLPKLIRQRIKRTSEPT</sequence>
<evidence type="ECO:0008006" key="4">
    <source>
        <dbReference type="Google" id="ProtNLM"/>
    </source>
</evidence>
<evidence type="ECO:0000313" key="2">
    <source>
        <dbReference type="EMBL" id="KAJ8968052.1"/>
    </source>
</evidence>
<proteinExistence type="predicted"/>
<dbReference type="Proteomes" id="UP001162156">
    <property type="component" value="Unassembled WGS sequence"/>
</dbReference>
<dbReference type="AlphaFoldDB" id="A0AAV8ZQ28"/>
<evidence type="ECO:0000313" key="3">
    <source>
        <dbReference type="Proteomes" id="UP001162156"/>
    </source>
</evidence>
<organism evidence="2 3">
    <name type="scientific">Rhamnusium bicolor</name>
    <dbReference type="NCBI Taxonomy" id="1586634"/>
    <lineage>
        <taxon>Eukaryota</taxon>
        <taxon>Metazoa</taxon>
        <taxon>Ecdysozoa</taxon>
        <taxon>Arthropoda</taxon>
        <taxon>Hexapoda</taxon>
        <taxon>Insecta</taxon>
        <taxon>Pterygota</taxon>
        <taxon>Neoptera</taxon>
        <taxon>Endopterygota</taxon>
        <taxon>Coleoptera</taxon>
        <taxon>Polyphaga</taxon>
        <taxon>Cucujiformia</taxon>
        <taxon>Chrysomeloidea</taxon>
        <taxon>Cerambycidae</taxon>
        <taxon>Lepturinae</taxon>
        <taxon>Rhagiini</taxon>
        <taxon>Rhamnusium</taxon>
    </lineage>
</organism>
<feature type="transmembrane region" description="Helical" evidence="1">
    <location>
        <begin position="54"/>
        <end position="75"/>
    </location>
</feature>
<protein>
    <recommendedName>
        <fullName evidence="4">PiggyBac transposable element-derived protein domain-containing protein</fullName>
    </recommendedName>
</protein>
<accession>A0AAV8ZQ28</accession>
<comment type="caution">
    <text evidence="2">The sequence shown here is derived from an EMBL/GenBank/DDBJ whole genome shotgun (WGS) entry which is preliminary data.</text>
</comment>
<keyword evidence="1" id="KW-0472">Membrane</keyword>
<dbReference type="EMBL" id="JANEYF010000769">
    <property type="protein sequence ID" value="KAJ8968052.1"/>
    <property type="molecule type" value="Genomic_DNA"/>
</dbReference>
<keyword evidence="3" id="KW-1185">Reference proteome</keyword>
<dbReference type="PANTHER" id="PTHR46599:SF6">
    <property type="entry name" value="DUAL SPECIFICITY PHOSPHATASE 26"/>
    <property type="match status" value="1"/>
</dbReference>